<dbReference type="AlphaFoldDB" id="A0AB34PRL8"/>
<proteinExistence type="predicted"/>
<accession>A0AB34PRL8</accession>
<evidence type="ECO:0000313" key="3">
    <source>
        <dbReference type="Proteomes" id="UP000030161"/>
    </source>
</evidence>
<feature type="region of interest" description="Disordered" evidence="1">
    <location>
        <begin position="1"/>
        <end position="90"/>
    </location>
</feature>
<feature type="compositionally biased region" description="Acidic residues" evidence="1">
    <location>
        <begin position="67"/>
        <end position="76"/>
    </location>
</feature>
<dbReference type="Proteomes" id="UP000030161">
    <property type="component" value="Unassembled WGS sequence"/>
</dbReference>
<evidence type="ECO:0000313" key="2">
    <source>
        <dbReference type="EMBL" id="KGR09891.1"/>
    </source>
</evidence>
<feature type="compositionally biased region" description="Polar residues" evidence="1">
    <location>
        <begin position="80"/>
        <end position="89"/>
    </location>
</feature>
<gene>
    <name evidence="2" type="ORF">MG3_03400</name>
</gene>
<protein>
    <submittedName>
        <fullName evidence="2">Uncharacterized protein</fullName>
    </submittedName>
</protein>
<dbReference type="EMBL" id="AJIX01000024">
    <property type="protein sequence ID" value="KGR09891.1"/>
    <property type="molecule type" value="Genomic_DNA"/>
</dbReference>
<organism evidence="2 3">
    <name type="scientific">Candida albicans P78048</name>
    <dbReference type="NCBI Taxonomy" id="1094989"/>
    <lineage>
        <taxon>Eukaryota</taxon>
        <taxon>Fungi</taxon>
        <taxon>Dikarya</taxon>
        <taxon>Ascomycota</taxon>
        <taxon>Saccharomycotina</taxon>
        <taxon>Pichiomycetes</taxon>
        <taxon>Debaryomycetaceae</taxon>
        <taxon>Candida/Lodderomyces clade</taxon>
        <taxon>Candida</taxon>
    </lineage>
</organism>
<feature type="compositionally biased region" description="Low complexity" evidence="1">
    <location>
        <begin position="38"/>
        <end position="66"/>
    </location>
</feature>
<sequence length="136" mass="14825">MSSKQQDVPLEELDQRPQINVNDKPITDEPKASPAMKQEPQSNNENSQNLKSKESSNPNNGSSSSDSDSDSDSDDDINSHFTATSGYQRESNECTEFCIECCTCFGVLNCCPNNGEGCVTNMATFIGNMLFACCKC</sequence>
<reference evidence="2 3" key="1">
    <citation type="submission" date="2013-12" db="EMBL/GenBank/DDBJ databases">
        <title>The Genome Sequence of Candida albicans P78048.</title>
        <authorList>
            <consortium name="The Broad Institute Genome Sequencing Platform"/>
            <consortium name="The Broad Institute Genome Sequencing Center for Infectious Disease"/>
            <person name="Cuomo C."/>
            <person name="Bennett R."/>
            <person name="Hirakawa M."/>
            <person name="Noverr M."/>
            <person name="Mitchell A."/>
            <person name="Young S.K."/>
            <person name="Zeng Q."/>
            <person name="Gargeya S."/>
            <person name="Fitzgerald M."/>
            <person name="Abouelleil A."/>
            <person name="Alvarado L."/>
            <person name="Berlin A.M."/>
            <person name="Chapman S.B."/>
            <person name="Dewar J."/>
            <person name="Goldberg J."/>
            <person name="Griggs A."/>
            <person name="Gujja S."/>
            <person name="Hansen M."/>
            <person name="Howarth C."/>
            <person name="Imamovic A."/>
            <person name="Larimer J."/>
            <person name="McCowan C."/>
            <person name="Murphy C."/>
            <person name="Pearson M."/>
            <person name="Priest M."/>
            <person name="Roberts A."/>
            <person name="Saif S."/>
            <person name="Shea T."/>
            <person name="Sykes S."/>
            <person name="Wortman J."/>
            <person name="Nusbaum C."/>
            <person name="Birren B."/>
        </authorList>
    </citation>
    <scope>NUCLEOTIDE SEQUENCE [LARGE SCALE GENOMIC DNA]</scope>
    <source>
        <strain evidence="2 3">P78048</strain>
    </source>
</reference>
<comment type="caution">
    <text evidence="2">The sequence shown here is derived from an EMBL/GenBank/DDBJ whole genome shotgun (WGS) entry which is preliminary data.</text>
</comment>
<evidence type="ECO:0000256" key="1">
    <source>
        <dbReference type="SAM" id="MobiDB-lite"/>
    </source>
</evidence>
<name>A0AB34PRL8_CANAX</name>